<proteinExistence type="inferred from homology"/>
<evidence type="ECO:0000256" key="6">
    <source>
        <dbReference type="ARBA" id="ARBA00022763"/>
    </source>
</evidence>
<feature type="non-terminal residue" evidence="10">
    <location>
        <position position="1"/>
    </location>
</feature>
<keyword evidence="6" id="KW-0227">DNA damage</keyword>
<dbReference type="EC" id="2.1.1.63" evidence="3"/>
<comment type="caution">
    <text evidence="10">The sequence shown here is derived from an EMBL/GenBank/DDBJ whole genome shotgun (WGS) entry which is preliminary data.</text>
</comment>
<keyword evidence="4 10" id="KW-0489">Methyltransferase</keyword>
<gene>
    <name evidence="10" type="ORF">EVA_21048</name>
</gene>
<dbReference type="GO" id="GO:0003908">
    <property type="term" value="F:methylated-DNA-[protein]-cysteine S-methyltransferase activity"/>
    <property type="evidence" value="ECO:0007669"/>
    <property type="project" value="UniProtKB-EC"/>
</dbReference>
<evidence type="ECO:0000256" key="1">
    <source>
        <dbReference type="ARBA" id="ARBA00001286"/>
    </source>
</evidence>
<keyword evidence="7" id="KW-0234">DNA repair</keyword>
<dbReference type="GO" id="GO:0006281">
    <property type="term" value="P:DNA repair"/>
    <property type="evidence" value="ECO:0007669"/>
    <property type="project" value="UniProtKB-KW"/>
</dbReference>
<evidence type="ECO:0000256" key="7">
    <source>
        <dbReference type="ARBA" id="ARBA00023204"/>
    </source>
</evidence>
<comment type="catalytic activity">
    <reaction evidence="1">
        <text>a 4-O-methyl-thymidine in DNA + L-cysteinyl-[protein] = a thymidine in DNA + S-methyl-L-cysteinyl-[protein]</text>
        <dbReference type="Rhea" id="RHEA:53428"/>
        <dbReference type="Rhea" id="RHEA-COMP:10131"/>
        <dbReference type="Rhea" id="RHEA-COMP:10132"/>
        <dbReference type="Rhea" id="RHEA-COMP:13555"/>
        <dbReference type="Rhea" id="RHEA-COMP:13556"/>
        <dbReference type="ChEBI" id="CHEBI:29950"/>
        <dbReference type="ChEBI" id="CHEBI:82612"/>
        <dbReference type="ChEBI" id="CHEBI:137386"/>
        <dbReference type="ChEBI" id="CHEBI:137387"/>
        <dbReference type="EC" id="2.1.1.63"/>
    </reaction>
</comment>
<protein>
    <recommendedName>
        <fullName evidence="3">methylated-DNA--[protein]-cysteine S-methyltransferase</fullName>
        <ecNumber evidence="3">2.1.1.63</ecNumber>
    </recommendedName>
</protein>
<dbReference type="InterPro" id="IPR036631">
    <property type="entry name" value="MGMT_N_sf"/>
</dbReference>
<organism evidence="10">
    <name type="scientific">gut metagenome</name>
    <dbReference type="NCBI Taxonomy" id="749906"/>
    <lineage>
        <taxon>unclassified sequences</taxon>
        <taxon>metagenomes</taxon>
        <taxon>organismal metagenomes</taxon>
    </lineage>
</organism>
<accession>J9BTF3</accession>
<keyword evidence="5 10" id="KW-0808">Transferase</keyword>
<dbReference type="FunFam" id="1.10.10.10:FF:000214">
    <property type="entry name" value="Methylated-DNA--protein-cysteine methyltransferase"/>
    <property type="match status" value="1"/>
</dbReference>
<evidence type="ECO:0000313" key="10">
    <source>
        <dbReference type="EMBL" id="EJW90845.1"/>
    </source>
</evidence>
<dbReference type="PANTHER" id="PTHR10815:SF5">
    <property type="entry name" value="METHYLATED-DNA--PROTEIN-CYSTEINE METHYLTRANSFERASE"/>
    <property type="match status" value="1"/>
</dbReference>
<evidence type="ECO:0000256" key="4">
    <source>
        <dbReference type="ARBA" id="ARBA00022603"/>
    </source>
</evidence>
<sequence>SPVIEWAQVQLGDYFSGKRNSFELPLYLFGTDFQLSVWNELLQIPYGNTISYAELARRIGRPTAIRAVANANNANPLSVFIPCHRVIGSNRELVGYGGGLSVKEKLLCLENGICLLREEKNNRAIRLRR</sequence>
<comment type="catalytic activity">
    <reaction evidence="8">
        <text>a 6-O-methyl-2'-deoxyguanosine in DNA + L-cysteinyl-[protein] = S-methyl-L-cysteinyl-[protein] + a 2'-deoxyguanosine in DNA</text>
        <dbReference type="Rhea" id="RHEA:24000"/>
        <dbReference type="Rhea" id="RHEA-COMP:10131"/>
        <dbReference type="Rhea" id="RHEA-COMP:10132"/>
        <dbReference type="Rhea" id="RHEA-COMP:11367"/>
        <dbReference type="Rhea" id="RHEA-COMP:11368"/>
        <dbReference type="ChEBI" id="CHEBI:29950"/>
        <dbReference type="ChEBI" id="CHEBI:82612"/>
        <dbReference type="ChEBI" id="CHEBI:85445"/>
        <dbReference type="ChEBI" id="CHEBI:85448"/>
        <dbReference type="EC" id="2.1.1.63"/>
    </reaction>
</comment>
<feature type="domain" description="Methylated-DNA-[protein]-cysteine S-methyltransferase DNA binding" evidence="9">
    <location>
        <begin position="32"/>
        <end position="111"/>
    </location>
</feature>
<evidence type="ECO:0000259" key="9">
    <source>
        <dbReference type="Pfam" id="PF01035"/>
    </source>
</evidence>
<evidence type="ECO:0000256" key="2">
    <source>
        <dbReference type="ARBA" id="ARBA00008711"/>
    </source>
</evidence>
<dbReference type="InterPro" id="IPR001497">
    <property type="entry name" value="MethylDNA_cys_MeTrfase_AS"/>
</dbReference>
<dbReference type="PROSITE" id="PS00374">
    <property type="entry name" value="MGMT"/>
    <property type="match status" value="1"/>
</dbReference>
<dbReference type="EMBL" id="AMCI01008568">
    <property type="protein sequence ID" value="EJW90845.1"/>
    <property type="molecule type" value="Genomic_DNA"/>
</dbReference>
<dbReference type="AlphaFoldDB" id="J9BTF3"/>
<dbReference type="NCBIfam" id="TIGR00589">
    <property type="entry name" value="ogt"/>
    <property type="match status" value="1"/>
</dbReference>
<name>J9BTF3_9ZZZZ</name>
<comment type="similarity">
    <text evidence="2">Belongs to the MGMT family.</text>
</comment>
<reference evidence="10" key="1">
    <citation type="journal article" date="2012" name="PLoS ONE">
        <title>Gene sets for utilization of primary and secondary nutrition supplies in the distal gut of endangered iberian lynx.</title>
        <authorList>
            <person name="Alcaide M."/>
            <person name="Messina E."/>
            <person name="Richter M."/>
            <person name="Bargiela R."/>
            <person name="Peplies J."/>
            <person name="Huws S.A."/>
            <person name="Newbold C.J."/>
            <person name="Golyshin P.N."/>
            <person name="Simon M.A."/>
            <person name="Lopez G."/>
            <person name="Yakimov M.M."/>
            <person name="Ferrer M."/>
        </authorList>
    </citation>
    <scope>NUCLEOTIDE SEQUENCE</scope>
</reference>
<dbReference type="SUPFAM" id="SSF46767">
    <property type="entry name" value="Methylated DNA-protein cysteine methyltransferase, C-terminal domain"/>
    <property type="match status" value="1"/>
</dbReference>
<dbReference type="Pfam" id="PF01035">
    <property type="entry name" value="DNA_binding_1"/>
    <property type="match status" value="1"/>
</dbReference>
<evidence type="ECO:0000256" key="3">
    <source>
        <dbReference type="ARBA" id="ARBA00011918"/>
    </source>
</evidence>
<dbReference type="InterPro" id="IPR014048">
    <property type="entry name" value="MethylDNA_cys_MeTrfase_DNA-bd"/>
</dbReference>
<dbReference type="GO" id="GO:0032259">
    <property type="term" value="P:methylation"/>
    <property type="evidence" value="ECO:0007669"/>
    <property type="project" value="UniProtKB-KW"/>
</dbReference>
<evidence type="ECO:0000256" key="8">
    <source>
        <dbReference type="ARBA" id="ARBA00049348"/>
    </source>
</evidence>
<dbReference type="Gene3D" id="1.10.10.10">
    <property type="entry name" value="Winged helix-like DNA-binding domain superfamily/Winged helix DNA-binding domain"/>
    <property type="match status" value="1"/>
</dbReference>
<dbReference type="SUPFAM" id="SSF53155">
    <property type="entry name" value="Methylated DNA-protein cysteine methyltransferase domain"/>
    <property type="match status" value="1"/>
</dbReference>
<dbReference type="CDD" id="cd06445">
    <property type="entry name" value="ATase"/>
    <property type="match status" value="1"/>
</dbReference>
<dbReference type="InterPro" id="IPR036217">
    <property type="entry name" value="MethylDNA_cys_MeTrfase_DNAb"/>
</dbReference>
<evidence type="ECO:0000256" key="5">
    <source>
        <dbReference type="ARBA" id="ARBA00022679"/>
    </source>
</evidence>
<dbReference type="InterPro" id="IPR036388">
    <property type="entry name" value="WH-like_DNA-bd_sf"/>
</dbReference>
<dbReference type="PANTHER" id="PTHR10815">
    <property type="entry name" value="METHYLATED-DNA--PROTEIN-CYSTEINE METHYLTRANSFERASE"/>
    <property type="match status" value="1"/>
</dbReference>